<feature type="compositionally biased region" description="Basic and acidic residues" evidence="1">
    <location>
        <begin position="27"/>
        <end position="57"/>
    </location>
</feature>
<dbReference type="Proteomes" id="UP001055115">
    <property type="component" value="Unassembled WGS sequence"/>
</dbReference>
<organism evidence="2 3">
    <name type="scientific">Colletotrichum spaethianum</name>
    <dbReference type="NCBI Taxonomy" id="700344"/>
    <lineage>
        <taxon>Eukaryota</taxon>
        <taxon>Fungi</taxon>
        <taxon>Dikarya</taxon>
        <taxon>Ascomycota</taxon>
        <taxon>Pezizomycotina</taxon>
        <taxon>Sordariomycetes</taxon>
        <taxon>Hypocreomycetidae</taxon>
        <taxon>Glomerellales</taxon>
        <taxon>Glomerellaceae</taxon>
        <taxon>Colletotrichum</taxon>
        <taxon>Colletotrichum spaethianum species complex</taxon>
    </lineage>
</organism>
<reference evidence="2 3" key="1">
    <citation type="submission" date="2022-03" db="EMBL/GenBank/DDBJ databases">
        <title>Genome data of Colletotrichum spp.</title>
        <authorList>
            <person name="Utami Y.D."/>
            <person name="Hiruma K."/>
        </authorList>
    </citation>
    <scope>NUCLEOTIDE SEQUENCE [LARGE SCALE GENOMIC DNA]</scope>
    <source>
        <strain evidence="2 3">MAFF 239500</strain>
    </source>
</reference>
<comment type="caution">
    <text evidence="2">The sequence shown here is derived from an EMBL/GenBank/DDBJ whole genome shotgun (WGS) entry which is preliminary data.</text>
</comment>
<evidence type="ECO:0000256" key="1">
    <source>
        <dbReference type="SAM" id="MobiDB-lite"/>
    </source>
</evidence>
<proteinExistence type="predicted"/>
<dbReference type="AlphaFoldDB" id="A0AA37UN76"/>
<evidence type="ECO:0000313" key="2">
    <source>
        <dbReference type="EMBL" id="GKT47970.1"/>
    </source>
</evidence>
<dbReference type="RefSeq" id="XP_049130320.1">
    <property type="nucleotide sequence ID" value="XM_049274363.1"/>
</dbReference>
<sequence length="87" mass="9642">MWWMGERNWGLGSLLDFVDLLDAKGGKRREERMGAEEGFDTKETGAGDESKQIEQGRRPTPTPARGECYLAEATIVLSRLPESATSP</sequence>
<feature type="region of interest" description="Disordered" evidence="1">
    <location>
        <begin position="27"/>
        <end position="66"/>
    </location>
</feature>
<gene>
    <name evidence="2" type="ORF">ColSpa_08151</name>
</gene>
<protein>
    <submittedName>
        <fullName evidence="2">Uncharacterized protein</fullName>
    </submittedName>
</protein>
<dbReference type="GeneID" id="73328953"/>
<accession>A0AA37UN76</accession>
<keyword evidence="3" id="KW-1185">Reference proteome</keyword>
<dbReference type="EMBL" id="BQXU01000021">
    <property type="protein sequence ID" value="GKT47970.1"/>
    <property type="molecule type" value="Genomic_DNA"/>
</dbReference>
<name>A0AA37UN76_9PEZI</name>
<evidence type="ECO:0000313" key="3">
    <source>
        <dbReference type="Proteomes" id="UP001055115"/>
    </source>
</evidence>